<feature type="domain" description="Helicase ATP-binding" evidence="16">
    <location>
        <begin position="114"/>
        <end position="296"/>
    </location>
</feature>
<keyword evidence="5" id="KW-0690">Ribosome biogenesis</keyword>
<evidence type="ECO:0000256" key="9">
    <source>
        <dbReference type="ARBA" id="ARBA00022840"/>
    </source>
</evidence>
<evidence type="ECO:0000313" key="19">
    <source>
        <dbReference type="EMBL" id="TIA91294.1"/>
    </source>
</evidence>
<feature type="region of interest" description="Disordered" evidence="14">
    <location>
        <begin position="664"/>
        <end position="711"/>
    </location>
</feature>
<comment type="similarity">
    <text evidence="3">Belongs to the DEAD box helicase family. DDX54/DBP10 subfamily.</text>
</comment>
<feature type="compositionally biased region" description="Basic and acidic residues" evidence="14">
    <location>
        <begin position="892"/>
        <end position="902"/>
    </location>
</feature>
<evidence type="ECO:0000259" key="17">
    <source>
        <dbReference type="PROSITE" id="PS51194"/>
    </source>
</evidence>
<feature type="region of interest" description="Disordered" evidence="14">
    <location>
        <begin position="1123"/>
        <end position="1142"/>
    </location>
</feature>
<dbReference type="InterPro" id="IPR014014">
    <property type="entry name" value="RNA_helicase_DEAD_Q_motif"/>
</dbReference>
<dbReference type="PROSITE" id="PS51195">
    <property type="entry name" value="Q_MOTIF"/>
    <property type="match status" value="1"/>
</dbReference>
<keyword evidence="7" id="KW-0378">Hydrolase</keyword>
<evidence type="ECO:0000256" key="11">
    <source>
        <dbReference type="ARBA" id="ARBA00023242"/>
    </source>
</evidence>
<dbReference type="InterPro" id="IPR027417">
    <property type="entry name" value="P-loop_NTPase"/>
</dbReference>
<evidence type="ECO:0000256" key="13">
    <source>
        <dbReference type="PROSITE-ProRule" id="PRU00552"/>
    </source>
</evidence>
<keyword evidence="15" id="KW-0472">Membrane</keyword>
<sequence length="1164" mass="130438">MNSDDDDAGSNAAGFKDDQDVDISTALLPSSSKKTVDDDDDDQFILDVMQTANKSKGKEVAKELNKGKGKGPKAKAQIGGGSFQSMGLNPALLRSLFLRGFSQPTPIQRLAIPPILSTPPRDLVGMARTGSGKTLAYLIPLVQKLGAQHSTRFGARSIVMVPSRELALQILRVGKELVKGYKKEMGEGQEEMRWSVIVGGESLDDQFSLIASNPDVIIATPGRLLHLAVEMNLDLKSVEYVVFDEADRLFEMGFQLQLNELISRLPTNRQTLLFSATLPKTLVEFAKAGLVDPKLVRLDAESKVSEDLEMAFFSIKPSDKDSALLALLKDVIKVPPGLQDAQKVAAKDDKEKKRKKTPLPAYLKPFQTMIFTATKHHVEYLNTLLKAAGFAVAHIYGSLDQTARQLQMDQFRRGISTILVVTDVAARGIDLPGCENVINYDFPTGARIFIHRVGRTARAGRKGTAWSFITNSELPYLLDLSLFLGRPLVSPTSPTNRDKNEELASKGTLTIGTIPRDTLDPYVEYLSGAVLNEAPNLTALHGVMMRGHGLYERSQGKASAESYRRAKDIIKDARWGFAGTSGEDHSMHPAFAGTAAVTMQVDEETAQKRANLLSVVNGFRPNETVFEIGQRGNNDGAKLMKERRKDLAKAEYRLHLKEKEKAIAEEMNGQTAPGETAQVDDDEDREEQEQADEDDIQAVFDTGSRKKQKKDFRDPNFYMGYEHADAHTDKGYSLQDGATFAEQARTAEVNLMDDEQLKSNKNAPSQLKWDKKKKNFVRGGGVGADNQKLIKTESGARLPATFKSGKFDEWRKKHKMDLPRTGEIEEKNHKALAMNMNGGVGGKKYRHNKVTEAKPLDKKDKNYEKKMHNRNKKNSDGASDKNVRRGGNVSNRKSEIKSVDAIRKQREVAANRKAKNARPSKKKKTNLSLINTMTSWDIIQILLQFFRREISFSSLKNPFRRWYEFKPTFLVIPRQPRNHKDAQAIYNAIRTYAFYLDALPIINDLGINLRIGLDDILAIPVVGDLITGVISVFQIYLATLLGPPRMIIYRMWINVIFDVLVGLVPWVGAFFDFLFKANLRNLDLIERWLLSSDPSAQKHKIVLYVLALTYTLHLTAPHSMPKERFLPERSPPDAHIVNDRPPRKTFRREFIDLEEDQEDYDDLD</sequence>
<keyword evidence="10" id="KW-0694">RNA-binding</keyword>
<evidence type="ECO:0000256" key="4">
    <source>
        <dbReference type="ARBA" id="ARBA00012552"/>
    </source>
</evidence>
<feature type="region of interest" description="Disordered" evidence="14">
    <location>
        <begin position="836"/>
        <end position="902"/>
    </location>
</feature>
<dbReference type="GO" id="GO:0003724">
    <property type="term" value="F:RNA helicase activity"/>
    <property type="evidence" value="ECO:0007669"/>
    <property type="project" value="UniProtKB-EC"/>
</dbReference>
<dbReference type="AlphaFoldDB" id="A0A4T0FU92"/>
<dbReference type="Pfam" id="PF00271">
    <property type="entry name" value="Helicase_C"/>
    <property type="match status" value="1"/>
</dbReference>
<keyword evidence="9" id="KW-0067">ATP-binding</keyword>
<dbReference type="OrthoDB" id="10261375at2759"/>
<dbReference type="GO" id="GO:0042254">
    <property type="term" value="P:ribosome biogenesis"/>
    <property type="evidence" value="ECO:0007669"/>
    <property type="project" value="UniProtKB-KW"/>
</dbReference>
<keyword evidence="15" id="KW-0812">Transmembrane</keyword>
<dbReference type="PANTHER" id="PTHR47959:SF8">
    <property type="entry name" value="RNA HELICASE"/>
    <property type="match status" value="1"/>
</dbReference>
<dbReference type="InterPro" id="IPR011545">
    <property type="entry name" value="DEAD/DEAH_box_helicase_dom"/>
</dbReference>
<feature type="compositionally biased region" description="Acidic residues" evidence="14">
    <location>
        <begin position="678"/>
        <end position="696"/>
    </location>
</feature>
<dbReference type="Gene3D" id="3.40.50.300">
    <property type="entry name" value="P-loop containing nucleotide triphosphate hydrolases"/>
    <property type="match status" value="2"/>
</dbReference>
<dbReference type="GO" id="GO:0010467">
    <property type="term" value="P:gene expression"/>
    <property type="evidence" value="ECO:0007669"/>
    <property type="project" value="UniProtKB-ARBA"/>
</dbReference>
<dbReference type="Pfam" id="PF00270">
    <property type="entry name" value="DEAD"/>
    <property type="match status" value="1"/>
</dbReference>
<evidence type="ECO:0000313" key="20">
    <source>
        <dbReference type="Proteomes" id="UP000310189"/>
    </source>
</evidence>
<comment type="caution">
    <text evidence="19">The sequence shown here is derived from an EMBL/GenBank/DDBJ whole genome shotgun (WGS) entry which is preliminary data.</text>
</comment>
<feature type="transmembrane region" description="Helical" evidence="15">
    <location>
        <begin position="1017"/>
        <end position="1039"/>
    </location>
</feature>
<evidence type="ECO:0000256" key="2">
    <source>
        <dbReference type="ARBA" id="ARBA00004123"/>
    </source>
</evidence>
<evidence type="ECO:0000256" key="6">
    <source>
        <dbReference type="ARBA" id="ARBA00022741"/>
    </source>
</evidence>
<dbReference type="EC" id="3.6.4.13" evidence="4"/>
<dbReference type="PROSITE" id="PS51192">
    <property type="entry name" value="HELICASE_ATP_BIND_1"/>
    <property type="match status" value="1"/>
</dbReference>
<feature type="compositionally biased region" description="Basic and acidic residues" evidence="14">
    <location>
        <begin position="873"/>
        <end position="883"/>
    </location>
</feature>
<evidence type="ECO:0000256" key="1">
    <source>
        <dbReference type="ARBA" id="ARBA00003706"/>
    </source>
</evidence>
<feature type="short sequence motif" description="Q motif" evidence="13">
    <location>
        <begin position="81"/>
        <end position="109"/>
    </location>
</feature>
<evidence type="ECO:0000256" key="3">
    <source>
        <dbReference type="ARBA" id="ARBA00010379"/>
    </source>
</evidence>
<evidence type="ECO:0000259" key="16">
    <source>
        <dbReference type="PROSITE" id="PS51192"/>
    </source>
</evidence>
<dbReference type="SMART" id="SM00487">
    <property type="entry name" value="DEXDc"/>
    <property type="match status" value="1"/>
</dbReference>
<feature type="region of interest" description="Disordered" evidence="14">
    <location>
        <begin position="56"/>
        <end position="76"/>
    </location>
</feature>
<keyword evidence="11" id="KW-0539">Nucleus</keyword>
<keyword evidence="8" id="KW-0347">Helicase</keyword>
<name>A0A4T0FU92_9BASI</name>
<dbReference type="InterPro" id="IPR014001">
    <property type="entry name" value="Helicase_ATP-bd"/>
</dbReference>
<evidence type="ECO:0000256" key="5">
    <source>
        <dbReference type="ARBA" id="ARBA00022517"/>
    </source>
</evidence>
<dbReference type="SMART" id="SM01123">
    <property type="entry name" value="DBP10CT"/>
    <property type="match status" value="1"/>
</dbReference>
<dbReference type="InterPro" id="IPR050079">
    <property type="entry name" value="DEAD_box_RNA_helicase"/>
</dbReference>
<feature type="domain" description="Helicase C-terminal" evidence="17">
    <location>
        <begin position="358"/>
        <end position="500"/>
    </location>
</feature>
<dbReference type="SMART" id="SM00490">
    <property type="entry name" value="HELICc"/>
    <property type="match status" value="1"/>
</dbReference>
<feature type="compositionally biased region" description="Basic and acidic residues" evidence="14">
    <location>
        <begin position="849"/>
        <end position="866"/>
    </location>
</feature>
<dbReference type="InterPro" id="IPR025187">
    <property type="entry name" value="DUF4112"/>
</dbReference>
<evidence type="ECO:0000256" key="12">
    <source>
        <dbReference type="ARBA" id="ARBA00047984"/>
    </source>
</evidence>
<evidence type="ECO:0000256" key="10">
    <source>
        <dbReference type="ARBA" id="ARBA00022884"/>
    </source>
</evidence>
<feature type="region of interest" description="Disordered" evidence="14">
    <location>
        <begin position="1"/>
        <end position="41"/>
    </location>
</feature>
<feature type="transmembrane region" description="Helical" evidence="15">
    <location>
        <begin position="1051"/>
        <end position="1071"/>
    </location>
</feature>
<keyword evidence="20" id="KW-1185">Reference proteome</keyword>
<proteinExistence type="inferred from homology"/>
<keyword evidence="15" id="KW-1133">Transmembrane helix</keyword>
<dbReference type="GO" id="GO:0003723">
    <property type="term" value="F:RNA binding"/>
    <property type="evidence" value="ECO:0007669"/>
    <property type="project" value="UniProtKB-KW"/>
</dbReference>
<reference evidence="19 20" key="1">
    <citation type="submission" date="2019-03" db="EMBL/GenBank/DDBJ databases">
        <title>Sequencing 23 genomes of Wallemia ichthyophaga.</title>
        <authorList>
            <person name="Gostincar C."/>
        </authorList>
    </citation>
    <scope>NUCLEOTIDE SEQUENCE [LARGE SCALE GENOMIC DNA]</scope>
    <source>
        <strain evidence="19 20">EXF-5753</strain>
    </source>
</reference>
<keyword evidence="6" id="KW-0547">Nucleotide-binding</keyword>
<dbReference type="PROSITE" id="PS00039">
    <property type="entry name" value="DEAD_ATP_HELICASE"/>
    <property type="match status" value="1"/>
</dbReference>
<comment type="function">
    <text evidence="1">ATP-binding RNA helicase involved in the biogenesis of 60S ribosomal subunits and is required for the normal formation of 25S and 5.8S rRNAs.</text>
</comment>
<dbReference type="GO" id="GO:0005829">
    <property type="term" value="C:cytosol"/>
    <property type="evidence" value="ECO:0007669"/>
    <property type="project" value="TreeGrafter"/>
</dbReference>
<dbReference type="Pfam" id="PF08147">
    <property type="entry name" value="DBP10CT"/>
    <property type="match status" value="1"/>
</dbReference>
<dbReference type="GO" id="GO:0005730">
    <property type="term" value="C:nucleolus"/>
    <property type="evidence" value="ECO:0007669"/>
    <property type="project" value="UniProtKB-SubCell"/>
</dbReference>
<evidence type="ECO:0000256" key="14">
    <source>
        <dbReference type="SAM" id="MobiDB-lite"/>
    </source>
</evidence>
<evidence type="ECO:0000256" key="15">
    <source>
        <dbReference type="SAM" id="Phobius"/>
    </source>
</evidence>
<dbReference type="PANTHER" id="PTHR47959">
    <property type="entry name" value="ATP-DEPENDENT RNA HELICASE RHLE-RELATED"/>
    <property type="match status" value="1"/>
</dbReference>
<evidence type="ECO:0000256" key="7">
    <source>
        <dbReference type="ARBA" id="ARBA00022801"/>
    </source>
</evidence>
<feature type="domain" description="DEAD-box RNA helicase Q" evidence="18">
    <location>
        <begin position="81"/>
        <end position="109"/>
    </location>
</feature>
<dbReference type="Pfam" id="PF13430">
    <property type="entry name" value="DUF4112"/>
    <property type="match status" value="1"/>
</dbReference>
<evidence type="ECO:0000259" key="18">
    <source>
        <dbReference type="PROSITE" id="PS51195"/>
    </source>
</evidence>
<dbReference type="SUPFAM" id="SSF52540">
    <property type="entry name" value="P-loop containing nucleoside triphosphate hydrolases"/>
    <property type="match status" value="1"/>
</dbReference>
<dbReference type="GO" id="GO:0005524">
    <property type="term" value="F:ATP binding"/>
    <property type="evidence" value="ECO:0007669"/>
    <property type="project" value="UniProtKB-KW"/>
</dbReference>
<dbReference type="InterPro" id="IPR001650">
    <property type="entry name" value="Helicase_C-like"/>
</dbReference>
<feature type="compositionally biased region" description="Basic and acidic residues" evidence="14">
    <location>
        <begin position="56"/>
        <end position="66"/>
    </location>
</feature>
<evidence type="ECO:0000256" key="8">
    <source>
        <dbReference type="ARBA" id="ARBA00022806"/>
    </source>
</evidence>
<comment type="catalytic activity">
    <reaction evidence="12">
        <text>ATP + H2O = ADP + phosphate + H(+)</text>
        <dbReference type="Rhea" id="RHEA:13065"/>
        <dbReference type="ChEBI" id="CHEBI:15377"/>
        <dbReference type="ChEBI" id="CHEBI:15378"/>
        <dbReference type="ChEBI" id="CHEBI:30616"/>
        <dbReference type="ChEBI" id="CHEBI:43474"/>
        <dbReference type="ChEBI" id="CHEBI:456216"/>
        <dbReference type="EC" id="3.6.4.13"/>
    </reaction>
</comment>
<dbReference type="CDD" id="cd18787">
    <property type="entry name" value="SF2_C_DEAD"/>
    <property type="match status" value="1"/>
</dbReference>
<dbReference type="PROSITE" id="PS51194">
    <property type="entry name" value="HELICASE_CTER"/>
    <property type="match status" value="1"/>
</dbReference>
<protein>
    <recommendedName>
        <fullName evidence="4">RNA helicase</fullName>
        <ecNumber evidence="4">3.6.4.13</ecNumber>
    </recommendedName>
</protein>
<dbReference type="Proteomes" id="UP000310189">
    <property type="component" value="Unassembled WGS sequence"/>
</dbReference>
<dbReference type="GO" id="GO:0016887">
    <property type="term" value="F:ATP hydrolysis activity"/>
    <property type="evidence" value="ECO:0007669"/>
    <property type="project" value="RHEA"/>
</dbReference>
<dbReference type="InterPro" id="IPR012541">
    <property type="entry name" value="DBP10_C"/>
</dbReference>
<accession>A0A4T0FU92</accession>
<dbReference type="EMBL" id="SPNW01000013">
    <property type="protein sequence ID" value="TIA91294.1"/>
    <property type="molecule type" value="Genomic_DNA"/>
</dbReference>
<dbReference type="InterPro" id="IPR000629">
    <property type="entry name" value="RNA-helicase_DEAD-box_CS"/>
</dbReference>
<organism evidence="19 20">
    <name type="scientific">Wallemia hederae</name>
    <dbReference type="NCBI Taxonomy" id="1540922"/>
    <lineage>
        <taxon>Eukaryota</taxon>
        <taxon>Fungi</taxon>
        <taxon>Dikarya</taxon>
        <taxon>Basidiomycota</taxon>
        <taxon>Wallemiomycotina</taxon>
        <taxon>Wallemiomycetes</taxon>
        <taxon>Wallemiales</taxon>
        <taxon>Wallemiaceae</taxon>
        <taxon>Wallemia</taxon>
    </lineage>
</organism>
<gene>
    <name evidence="19" type="ORF">E3P99_01131</name>
</gene>
<comment type="subcellular location">
    <subcellularLocation>
        <location evidence="2">Nucleus</location>
    </subcellularLocation>
</comment>